<sequence length="530" mass="58168">MYARAPRVTYLLVGGTAANVGPGSYEVNQSKANKSDSYAPFMSLSSRETIFHMSVSDMNSPGPGQYDTTLLKSHILGGKSLQNRSKRFEEAISEVPGPGAYHVLPVKAMESDQPVRRIGKLATSTLLKYPRHPDIPSIPSPGQAFGYEENSEGALCRQPPPPRDDTLGPAFYNPLMAGNPSAQKYKGVHFGKMTGKRGEARAPEGPGPGDYRPEENHTVLYENVNMKREQRNKVELVLPRYHEIVALQEEKKGVPGPGQYYIKSQFERPTNQKDGHPAINPPFLFQAQRFVPVKEVAPPVGVYNDPRTALDALKKTTGLKRGPFGQTAVRFVSENRKSATPGPGAYHLFDYGLAKDSLRKALLESTKKGGFGTQARRSPTFVKRGEAELPGPAQYKVERKSEELYKQRHTAAFKSVTERLVSSQASQATPPPSCYNVCESFEKTRGCSCYVVPRNEGARKRQSCFLSAAPRLSSFQCSNPEIPGPGQYSPAIKSSPKMALIVSQEDRFKDPKGTSPGPATYEVTLNNITS</sequence>
<evidence type="ECO:0000256" key="1">
    <source>
        <dbReference type="SAM" id="MobiDB-lite"/>
    </source>
</evidence>
<feature type="region of interest" description="Disordered" evidence="1">
    <location>
        <begin position="507"/>
        <end position="530"/>
    </location>
</feature>
<name>A0AAD7SFF4_9TELE</name>
<gene>
    <name evidence="2" type="ORF">AAFF_G00379140</name>
</gene>
<dbReference type="PANTHER" id="PTHR21580">
    <property type="entry name" value="SHIPPO-1-RELATED"/>
    <property type="match status" value="1"/>
</dbReference>
<proteinExistence type="predicted"/>
<dbReference type="Proteomes" id="UP001221898">
    <property type="component" value="Unassembled WGS sequence"/>
</dbReference>
<dbReference type="InterPro" id="IPR051291">
    <property type="entry name" value="CIMAP"/>
</dbReference>
<evidence type="ECO:0000313" key="3">
    <source>
        <dbReference type="Proteomes" id="UP001221898"/>
    </source>
</evidence>
<comment type="caution">
    <text evidence="2">The sequence shown here is derived from an EMBL/GenBank/DDBJ whole genome shotgun (WGS) entry which is preliminary data.</text>
</comment>
<keyword evidence="3" id="KW-1185">Reference proteome</keyword>
<protein>
    <recommendedName>
        <fullName evidence="4">Sperm-tail PG-rich repeat-containing protein 2</fullName>
    </recommendedName>
</protein>
<evidence type="ECO:0000313" key="2">
    <source>
        <dbReference type="EMBL" id="KAJ8401597.1"/>
    </source>
</evidence>
<dbReference type="PANTHER" id="PTHR21580:SF60">
    <property type="entry name" value="SPERM-TAIL PG-RICH REPEAT-CONTAINING PROTEIN 2"/>
    <property type="match status" value="1"/>
</dbReference>
<accession>A0AAD7SFF4</accession>
<dbReference type="Pfam" id="PF07004">
    <property type="entry name" value="SHIPPO-rpt"/>
    <property type="match status" value="4"/>
</dbReference>
<dbReference type="EMBL" id="JAINUG010000069">
    <property type="protein sequence ID" value="KAJ8401597.1"/>
    <property type="molecule type" value="Genomic_DNA"/>
</dbReference>
<dbReference type="InterPro" id="IPR010736">
    <property type="entry name" value="SHIPPO-rpt"/>
</dbReference>
<organism evidence="2 3">
    <name type="scientific">Aldrovandia affinis</name>
    <dbReference type="NCBI Taxonomy" id="143900"/>
    <lineage>
        <taxon>Eukaryota</taxon>
        <taxon>Metazoa</taxon>
        <taxon>Chordata</taxon>
        <taxon>Craniata</taxon>
        <taxon>Vertebrata</taxon>
        <taxon>Euteleostomi</taxon>
        <taxon>Actinopterygii</taxon>
        <taxon>Neopterygii</taxon>
        <taxon>Teleostei</taxon>
        <taxon>Notacanthiformes</taxon>
        <taxon>Halosauridae</taxon>
        <taxon>Aldrovandia</taxon>
    </lineage>
</organism>
<feature type="region of interest" description="Disordered" evidence="1">
    <location>
        <begin position="196"/>
        <end position="215"/>
    </location>
</feature>
<dbReference type="AlphaFoldDB" id="A0AAD7SFF4"/>
<reference evidence="2" key="1">
    <citation type="journal article" date="2023" name="Science">
        <title>Genome structures resolve the early diversification of teleost fishes.</title>
        <authorList>
            <person name="Parey E."/>
            <person name="Louis A."/>
            <person name="Montfort J."/>
            <person name="Bouchez O."/>
            <person name="Roques C."/>
            <person name="Iampietro C."/>
            <person name="Lluch J."/>
            <person name="Castinel A."/>
            <person name="Donnadieu C."/>
            <person name="Desvignes T."/>
            <person name="Floi Bucao C."/>
            <person name="Jouanno E."/>
            <person name="Wen M."/>
            <person name="Mejri S."/>
            <person name="Dirks R."/>
            <person name="Jansen H."/>
            <person name="Henkel C."/>
            <person name="Chen W.J."/>
            <person name="Zahm M."/>
            <person name="Cabau C."/>
            <person name="Klopp C."/>
            <person name="Thompson A.W."/>
            <person name="Robinson-Rechavi M."/>
            <person name="Braasch I."/>
            <person name="Lecointre G."/>
            <person name="Bobe J."/>
            <person name="Postlethwait J.H."/>
            <person name="Berthelot C."/>
            <person name="Roest Crollius H."/>
            <person name="Guiguen Y."/>
        </authorList>
    </citation>
    <scope>NUCLEOTIDE SEQUENCE</scope>
    <source>
        <strain evidence="2">NC1722</strain>
    </source>
</reference>
<evidence type="ECO:0008006" key="4">
    <source>
        <dbReference type="Google" id="ProtNLM"/>
    </source>
</evidence>